<proteinExistence type="predicted"/>
<sequence>NNLCLTALFIDFERKEFKHFFILYHLRLPQKEKKRMTTQSNEKQASIQPVLVSFISMFQKIYCFYHIYFICDLWLNQLEEDIQVIIWNWIRILNIKLGWVNDLDKLVSNYVMFYFHSITN</sequence>
<feature type="non-terminal residue" evidence="1">
    <location>
        <position position="120"/>
    </location>
</feature>
<dbReference type="AlphaFoldDB" id="X6L7P9"/>
<evidence type="ECO:0000313" key="2">
    <source>
        <dbReference type="Proteomes" id="UP000023152"/>
    </source>
</evidence>
<gene>
    <name evidence="1" type="ORF">RFI_39619</name>
</gene>
<name>X6L7P9_RETFI</name>
<evidence type="ECO:0000313" key="1">
    <source>
        <dbReference type="EMBL" id="ETN97907.1"/>
    </source>
</evidence>
<dbReference type="Proteomes" id="UP000023152">
    <property type="component" value="Unassembled WGS sequence"/>
</dbReference>
<keyword evidence="2" id="KW-1185">Reference proteome</keyword>
<dbReference type="EMBL" id="ASPP01048254">
    <property type="protein sequence ID" value="ETN97907.1"/>
    <property type="molecule type" value="Genomic_DNA"/>
</dbReference>
<reference evidence="1 2" key="1">
    <citation type="journal article" date="2013" name="Curr. Biol.">
        <title>The Genome of the Foraminiferan Reticulomyxa filosa.</title>
        <authorList>
            <person name="Glockner G."/>
            <person name="Hulsmann N."/>
            <person name="Schleicher M."/>
            <person name="Noegel A.A."/>
            <person name="Eichinger L."/>
            <person name="Gallinger C."/>
            <person name="Pawlowski J."/>
            <person name="Sierra R."/>
            <person name="Euteneuer U."/>
            <person name="Pillet L."/>
            <person name="Moustafa A."/>
            <person name="Platzer M."/>
            <person name="Groth M."/>
            <person name="Szafranski K."/>
            <person name="Schliwa M."/>
        </authorList>
    </citation>
    <scope>NUCLEOTIDE SEQUENCE [LARGE SCALE GENOMIC DNA]</scope>
</reference>
<organism evidence="1 2">
    <name type="scientific">Reticulomyxa filosa</name>
    <dbReference type="NCBI Taxonomy" id="46433"/>
    <lineage>
        <taxon>Eukaryota</taxon>
        <taxon>Sar</taxon>
        <taxon>Rhizaria</taxon>
        <taxon>Retaria</taxon>
        <taxon>Foraminifera</taxon>
        <taxon>Monothalamids</taxon>
        <taxon>Reticulomyxidae</taxon>
        <taxon>Reticulomyxa</taxon>
    </lineage>
</organism>
<accession>X6L7P9</accession>
<protein>
    <submittedName>
        <fullName evidence="1">Uncharacterized protein</fullName>
    </submittedName>
</protein>
<feature type="non-terminal residue" evidence="1">
    <location>
        <position position="1"/>
    </location>
</feature>
<comment type="caution">
    <text evidence="1">The sequence shown here is derived from an EMBL/GenBank/DDBJ whole genome shotgun (WGS) entry which is preliminary data.</text>
</comment>